<name>A0A2T7UQS2_9RHOB</name>
<protein>
    <submittedName>
        <fullName evidence="4">TetR family transcriptional regulator</fullName>
    </submittedName>
</protein>
<evidence type="ECO:0000256" key="1">
    <source>
        <dbReference type="ARBA" id="ARBA00023125"/>
    </source>
</evidence>
<dbReference type="SUPFAM" id="SSF48498">
    <property type="entry name" value="Tetracyclin repressor-like, C-terminal domain"/>
    <property type="match status" value="1"/>
</dbReference>
<dbReference type="EMBL" id="QDDR01000006">
    <property type="protein sequence ID" value="PVE47006.1"/>
    <property type="molecule type" value="Genomic_DNA"/>
</dbReference>
<dbReference type="GO" id="GO:0003700">
    <property type="term" value="F:DNA-binding transcription factor activity"/>
    <property type="evidence" value="ECO:0007669"/>
    <property type="project" value="TreeGrafter"/>
</dbReference>
<evidence type="ECO:0000313" key="5">
    <source>
        <dbReference type="Proteomes" id="UP000244810"/>
    </source>
</evidence>
<feature type="DNA-binding region" description="H-T-H motif" evidence="2">
    <location>
        <begin position="41"/>
        <end position="60"/>
    </location>
</feature>
<keyword evidence="1 2" id="KW-0238">DNA-binding</keyword>
<dbReference type="Gene3D" id="1.10.357.10">
    <property type="entry name" value="Tetracycline Repressor, domain 2"/>
    <property type="match status" value="1"/>
</dbReference>
<dbReference type="GO" id="GO:0045892">
    <property type="term" value="P:negative regulation of DNA-templated transcription"/>
    <property type="evidence" value="ECO:0007669"/>
    <property type="project" value="InterPro"/>
</dbReference>
<dbReference type="InterPro" id="IPR009057">
    <property type="entry name" value="Homeodomain-like_sf"/>
</dbReference>
<gene>
    <name evidence="4" type="ORF">DDE23_12130</name>
</gene>
<evidence type="ECO:0000256" key="2">
    <source>
        <dbReference type="PROSITE-ProRule" id="PRU00335"/>
    </source>
</evidence>
<keyword evidence="5" id="KW-1185">Reference proteome</keyword>
<dbReference type="SUPFAM" id="SSF46689">
    <property type="entry name" value="Homeodomain-like"/>
    <property type="match status" value="1"/>
</dbReference>
<dbReference type="OrthoDB" id="2356263at2"/>
<dbReference type="InterPro" id="IPR036271">
    <property type="entry name" value="Tet_transcr_reg_TetR-rel_C_sf"/>
</dbReference>
<dbReference type="GO" id="GO:0000976">
    <property type="term" value="F:transcription cis-regulatory region binding"/>
    <property type="evidence" value="ECO:0007669"/>
    <property type="project" value="TreeGrafter"/>
</dbReference>
<proteinExistence type="predicted"/>
<evidence type="ECO:0000259" key="3">
    <source>
        <dbReference type="PROSITE" id="PS50977"/>
    </source>
</evidence>
<dbReference type="PANTHER" id="PTHR30055:SF196">
    <property type="entry name" value="HTH-TYPE TRANSCRIPTIONAL REGULATOR RUTR"/>
    <property type="match status" value="1"/>
</dbReference>
<dbReference type="AlphaFoldDB" id="A0A2T7UQS2"/>
<dbReference type="PRINTS" id="PR00455">
    <property type="entry name" value="HTHTETR"/>
</dbReference>
<dbReference type="InterPro" id="IPR001647">
    <property type="entry name" value="HTH_TetR"/>
</dbReference>
<comment type="caution">
    <text evidence="4">The sequence shown here is derived from an EMBL/GenBank/DDBJ whole genome shotgun (WGS) entry which is preliminary data.</text>
</comment>
<dbReference type="RefSeq" id="WP_107752018.1">
    <property type="nucleotide sequence ID" value="NZ_QBKF01000006.1"/>
</dbReference>
<organism evidence="4 5">
    <name type="scientific">Pararhodobacter aggregans</name>
    <dbReference type="NCBI Taxonomy" id="404875"/>
    <lineage>
        <taxon>Bacteria</taxon>
        <taxon>Pseudomonadati</taxon>
        <taxon>Pseudomonadota</taxon>
        <taxon>Alphaproteobacteria</taxon>
        <taxon>Rhodobacterales</taxon>
        <taxon>Paracoccaceae</taxon>
        <taxon>Pararhodobacter</taxon>
    </lineage>
</organism>
<dbReference type="InterPro" id="IPR050109">
    <property type="entry name" value="HTH-type_TetR-like_transc_reg"/>
</dbReference>
<dbReference type="Gene3D" id="1.10.10.60">
    <property type="entry name" value="Homeodomain-like"/>
    <property type="match status" value="1"/>
</dbReference>
<dbReference type="PROSITE" id="PS50977">
    <property type="entry name" value="HTH_TETR_2"/>
    <property type="match status" value="1"/>
</dbReference>
<dbReference type="PANTHER" id="PTHR30055">
    <property type="entry name" value="HTH-TYPE TRANSCRIPTIONAL REGULATOR RUTR"/>
    <property type="match status" value="1"/>
</dbReference>
<dbReference type="InterPro" id="IPR013573">
    <property type="entry name" value="Tscrpt_reg_YcdC_C"/>
</dbReference>
<dbReference type="Pfam" id="PF00440">
    <property type="entry name" value="TetR_N"/>
    <property type="match status" value="1"/>
</dbReference>
<evidence type="ECO:0000313" key="4">
    <source>
        <dbReference type="EMBL" id="PVE47006.1"/>
    </source>
</evidence>
<dbReference type="Proteomes" id="UP000244810">
    <property type="component" value="Unassembled WGS sequence"/>
</dbReference>
<accession>A0A2T7UQS2</accession>
<sequence length="217" mass="24528">MAQTESAEKSGTRAEMREETERAILDAAEVVFAEAGFGGATMQAIADACGLPKANLHYYFASKEKLYRRVVERIFMIWLEAADSFDTEAEPEIALRRYIARKMLLSRDYRSGSKVWANEVMHGAPIIQDYLETTLQAWTETRVAVIRRWIAEGRIAAIDPKWLLYMIWATTQHYADFAHQVETLNRGPLTDAQWQDATETVCGIVLRGIGLDPGAPR</sequence>
<dbReference type="Pfam" id="PF08362">
    <property type="entry name" value="TetR_C_3"/>
    <property type="match status" value="1"/>
</dbReference>
<reference evidence="4 5" key="1">
    <citation type="journal article" date="2011" name="Syst. Appl. Microbiol.">
        <title>Defluviimonas denitrificans gen. nov., sp. nov., and Pararhodobacter aggregans gen. nov., sp. nov., non-phototrophic Rhodobacteraceae from the biofilter of a marine aquaculture.</title>
        <authorList>
            <person name="Foesel B.U."/>
            <person name="Drake H.L."/>
            <person name="Schramm A."/>
        </authorList>
    </citation>
    <scope>NUCLEOTIDE SEQUENCE [LARGE SCALE GENOMIC DNA]</scope>
    <source>
        <strain evidence="4 5">D1-19</strain>
    </source>
</reference>
<feature type="domain" description="HTH tetR-type" evidence="3">
    <location>
        <begin position="18"/>
        <end position="78"/>
    </location>
</feature>